<evidence type="ECO:0000313" key="14">
    <source>
        <dbReference type="EMBL" id="MEH7829092.1"/>
    </source>
</evidence>
<keyword evidence="10" id="KW-0482">Metalloprotease</keyword>
<keyword evidence="4 14" id="KW-0645">Protease</keyword>
<dbReference type="PANTHER" id="PTHR39188">
    <property type="entry name" value="MEMBRANE-ASSOCIATED ZINC METALLOPROTEASE M50B"/>
    <property type="match status" value="1"/>
</dbReference>
<dbReference type="RefSeq" id="WP_335423793.1">
    <property type="nucleotide sequence ID" value="NZ_JBALHR010000007.1"/>
</dbReference>
<evidence type="ECO:0000256" key="1">
    <source>
        <dbReference type="ARBA" id="ARBA00001947"/>
    </source>
</evidence>
<organism evidence="14 15">
    <name type="scientific">Gemmobacter denitrificans</name>
    <dbReference type="NCBI Taxonomy" id="3123040"/>
    <lineage>
        <taxon>Bacteria</taxon>
        <taxon>Pseudomonadati</taxon>
        <taxon>Pseudomonadota</taxon>
        <taxon>Alphaproteobacteria</taxon>
        <taxon>Rhodobacterales</taxon>
        <taxon>Paracoccaceae</taxon>
        <taxon>Gemmobacter</taxon>
    </lineage>
</organism>
<feature type="domain" description="Peptidase M50" evidence="13">
    <location>
        <begin position="52"/>
        <end position="118"/>
    </location>
</feature>
<comment type="caution">
    <text evidence="14">The sequence shown here is derived from an EMBL/GenBank/DDBJ whole genome shotgun (WGS) entry which is preliminary data.</text>
</comment>
<dbReference type="Proteomes" id="UP001431963">
    <property type="component" value="Unassembled WGS sequence"/>
</dbReference>
<evidence type="ECO:0000256" key="9">
    <source>
        <dbReference type="ARBA" id="ARBA00022989"/>
    </source>
</evidence>
<evidence type="ECO:0000256" key="3">
    <source>
        <dbReference type="ARBA" id="ARBA00007931"/>
    </source>
</evidence>
<evidence type="ECO:0000256" key="2">
    <source>
        <dbReference type="ARBA" id="ARBA00004141"/>
    </source>
</evidence>
<dbReference type="Pfam" id="PF02163">
    <property type="entry name" value="Peptidase_M50"/>
    <property type="match status" value="2"/>
</dbReference>
<keyword evidence="8" id="KW-0862">Zinc</keyword>
<keyword evidence="6" id="KW-0479">Metal-binding</keyword>
<evidence type="ECO:0000256" key="11">
    <source>
        <dbReference type="ARBA" id="ARBA00023136"/>
    </source>
</evidence>
<protein>
    <submittedName>
        <fullName evidence="14">Site-2 protease family protein</fullName>
    </submittedName>
</protein>
<keyword evidence="15" id="KW-1185">Reference proteome</keyword>
<comment type="cofactor">
    <cofactor evidence="1">
        <name>Zn(2+)</name>
        <dbReference type="ChEBI" id="CHEBI:29105"/>
    </cofactor>
</comment>
<reference evidence="14" key="1">
    <citation type="submission" date="2024-02" db="EMBL/GenBank/DDBJ databases">
        <title>Genome sequences of strain Gemmobacter sp. JM10B15.</title>
        <authorList>
            <person name="Zhang M."/>
        </authorList>
    </citation>
    <scope>NUCLEOTIDE SEQUENCE</scope>
    <source>
        <strain evidence="14">JM10B15</strain>
    </source>
</reference>
<feature type="transmembrane region" description="Helical" evidence="12">
    <location>
        <begin position="177"/>
        <end position="199"/>
    </location>
</feature>
<feature type="domain" description="Peptidase M50" evidence="13">
    <location>
        <begin position="140"/>
        <end position="197"/>
    </location>
</feature>
<keyword evidence="9 12" id="KW-1133">Transmembrane helix</keyword>
<keyword evidence="7" id="KW-0378">Hydrolase</keyword>
<proteinExistence type="inferred from homology"/>
<comment type="subcellular location">
    <subcellularLocation>
        <location evidence="2">Membrane</location>
        <topology evidence="2">Multi-pass membrane protein</topology>
    </subcellularLocation>
</comment>
<sequence>MFQEGPILFSFRGIFGVPVQVSQSAALLIGIIAAVTLMRGGDPVNLVLTMGILVGSVYLHELGHAWGARVQGLRVDRIVLHGFGGFCQHQRSSYKQDELIVAMGPIVNLAIWAICGLLAQWVYSRALLDPEAARFGIMVFPWLLFTGGLNLLLFLFNMVPVQPLDGGKLLLLGLRRFLPPATALRYAGAVGLVFCLLWWPGLILLFLNTGWLIFFAPSFALHRAMMRGQPRG</sequence>
<evidence type="ECO:0000256" key="4">
    <source>
        <dbReference type="ARBA" id="ARBA00022670"/>
    </source>
</evidence>
<feature type="transmembrane region" description="Helical" evidence="12">
    <location>
        <begin position="135"/>
        <end position="156"/>
    </location>
</feature>
<evidence type="ECO:0000256" key="6">
    <source>
        <dbReference type="ARBA" id="ARBA00022723"/>
    </source>
</evidence>
<feature type="transmembrane region" description="Helical" evidence="12">
    <location>
        <begin position="205"/>
        <end position="222"/>
    </location>
</feature>
<evidence type="ECO:0000256" key="12">
    <source>
        <dbReference type="SAM" id="Phobius"/>
    </source>
</evidence>
<evidence type="ECO:0000256" key="5">
    <source>
        <dbReference type="ARBA" id="ARBA00022692"/>
    </source>
</evidence>
<keyword evidence="11 12" id="KW-0472">Membrane</keyword>
<comment type="similarity">
    <text evidence="3">Belongs to the peptidase M50B family.</text>
</comment>
<evidence type="ECO:0000256" key="7">
    <source>
        <dbReference type="ARBA" id="ARBA00022801"/>
    </source>
</evidence>
<keyword evidence="5 12" id="KW-0812">Transmembrane</keyword>
<feature type="transmembrane region" description="Helical" evidence="12">
    <location>
        <begin position="99"/>
        <end position="123"/>
    </location>
</feature>
<dbReference type="EMBL" id="JBALHR010000007">
    <property type="protein sequence ID" value="MEH7829092.1"/>
    <property type="molecule type" value="Genomic_DNA"/>
</dbReference>
<name>A0ABU8BWL1_9RHOB</name>
<dbReference type="GO" id="GO:0008233">
    <property type="term" value="F:peptidase activity"/>
    <property type="evidence" value="ECO:0007669"/>
    <property type="project" value="UniProtKB-KW"/>
</dbReference>
<accession>A0ABU8BWL1</accession>
<gene>
    <name evidence="14" type="ORF">V6590_13105</name>
</gene>
<dbReference type="PANTHER" id="PTHR39188:SF3">
    <property type="entry name" value="STAGE IV SPORULATION PROTEIN FB"/>
    <property type="match status" value="1"/>
</dbReference>
<dbReference type="InterPro" id="IPR008915">
    <property type="entry name" value="Peptidase_M50"/>
</dbReference>
<evidence type="ECO:0000259" key="13">
    <source>
        <dbReference type="Pfam" id="PF02163"/>
    </source>
</evidence>
<feature type="transmembrane region" description="Helical" evidence="12">
    <location>
        <begin position="12"/>
        <end position="37"/>
    </location>
</feature>
<evidence type="ECO:0000256" key="8">
    <source>
        <dbReference type="ARBA" id="ARBA00022833"/>
    </source>
</evidence>
<dbReference type="GO" id="GO:0006508">
    <property type="term" value="P:proteolysis"/>
    <property type="evidence" value="ECO:0007669"/>
    <property type="project" value="UniProtKB-KW"/>
</dbReference>
<evidence type="ECO:0000313" key="15">
    <source>
        <dbReference type="Proteomes" id="UP001431963"/>
    </source>
</evidence>
<evidence type="ECO:0000256" key="10">
    <source>
        <dbReference type="ARBA" id="ARBA00023049"/>
    </source>
</evidence>
<feature type="transmembrane region" description="Helical" evidence="12">
    <location>
        <begin position="43"/>
        <end position="59"/>
    </location>
</feature>